<dbReference type="PANTHER" id="PTHR10909:SF250">
    <property type="entry name" value="PEROXISOMAL ACYL-COENZYME A OXIDASE 1"/>
    <property type="match status" value="1"/>
</dbReference>
<feature type="domain" description="Acyl-CoA oxidase C-alpha1" evidence="16">
    <location>
        <begin position="302"/>
        <end position="463"/>
    </location>
</feature>
<dbReference type="FunFam" id="1.20.140.10:FF:000005">
    <property type="entry name" value="Acyl-coenzyme A oxidase"/>
    <property type="match status" value="1"/>
</dbReference>
<dbReference type="InterPro" id="IPR009100">
    <property type="entry name" value="AcylCoA_DH/oxidase_NM_dom_sf"/>
</dbReference>
<name>A0AAD9IGD1_PROWI</name>
<protein>
    <recommendedName>
        <fullName evidence="10">Acyl-coenzyme A oxidase</fullName>
    </recommendedName>
</protein>
<keyword evidence="5 10" id="KW-0274">FAD</keyword>
<feature type="domain" description="Acyl-CoA oxidase/dehydrogenase middle" evidence="14">
    <location>
        <begin position="161"/>
        <end position="270"/>
    </location>
</feature>
<dbReference type="Pfam" id="PF01756">
    <property type="entry name" value="ACOX"/>
    <property type="match status" value="1"/>
</dbReference>
<feature type="domain" description="Acyl-CoA oxidase C-terminal" evidence="13">
    <location>
        <begin position="503"/>
        <end position="676"/>
    </location>
</feature>
<evidence type="ECO:0000313" key="18">
    <source>
        <dbReference type="Proteomes" id="UP001255856"/>
    </source>
</evidence>
<dbReference type="InterPro" id="IPR046373">
    <property type="entry name" value="Acyl-CoA_Oxase/DH_mid-dom_sf"/>
</dbReference>
<dbReference type="InterPro" id="IPR037069">
    <property type="entry name" value="AcylCoA_DH/ox_N_sf"/>
</dbReference>
<feature type="active site" description="Proton acceptor" evidence="11">
    <location>
        <position position="448"/>
    </location>
</feature>
<comment type="subcellular location">
    <subcellularLocation>
        <location evidence="2">Peroxisome</location>
    </subcellularLocation>
</comment>
<dbReference type="InterPro" id="IPR029320">
    <property type="entry name" value="Acyl-CoA_ox_N"/>
</dbReference>
<evidence type="ECO:0000259" key="14">
    <source>
        <dbReference type="Pfam" id="PF02770"/>
    </source>
</evidence>
<feature type="domain" description="Acyl-coenzyme A oxidase N-terminal" evidence="15">
    <location>
        <begin position="43"/>
        <end position="158"/>
    </location>
</feature>
<dbReference type="Pfam" id="PF22924">
    <property type="entry name" value="ACOX_C_alpha1"/>
    <property type="match status" value="1"/>
</dbReference>
<dbReference type="Pfam" id="PF02770">
    <property type="entry name" value="Acyl-CoA_dh_M"/>
    <property type="match status" value="1"/>
</dbReference>
<keyword evidence="7" id="KW-0560">Oxidoreductase</keyword>
<dbReference type="GO" id="GO:0033540">
    <property type="term" value="P:fatty acid beta-oxidation using acyl-CoA oxidase"/>
    <property type="evidence" value="ECO:0007669"/>
    <property type="project" value="TreeGrafter"/>
</dbReference>
<evidence type="ECO:0000256" key="11">
    <source>
        <dbReference type="PIRSR" id="PIRSR000168-1"/>
    </source>
</evidence>
<gene>
    <name evidence="17" type="ORF">QBZ16_004777</name>
</gene>
<organism evidence="17 18">
    <name type="scientific">Prototheca wickerhamii</name>
    <dbReference type="NCBI Taxonomy" id="3111"/>
    <lineage>
        <taxon>Eukaryota</taxon>
        <taxon>Viridiplantae</taxon>
        <taxon>Chlorophyta</taxon>
        <taxon>core chlorophytes</taxon>
        <taxon>Trebouxiophyceae</taxon>
        <taxon>Chlorellales</taxon>
        <taxon>Chlorellaceae</taxon>
        <taxon>Prototheca</taxon>
    </lineage>
</organism>
<feature type="binding site" evidence="12">
    <location>
        <position position="203"/>
    </location>
    <ligand>
        <name>FAD</name>
        <dbReference type="ChEBI" id="CHEBI:57692"/>
    </ligand>
</feature>
<evidence type="ECO:0000256" key="7">
    <source>
        <dbReference type="ARBA" id="ARBA00023002"/>
    </source>
</evidence>
<evidence type="ECO:0000256" key="6">
    <source>
        <dbReference type="ARBA" id="ARBA00022832"/>
    </source>
</evidence>
<dbReference type="GO" id="GO:0005504">
    <property type="term" value="F:fatty acid binding"/>
    <property type="evidence" value="ECO:0007669"/>
    <property type="project" value="TreeGrafter"/>
</dbReference>
<evidence type="ECO:0000256" key="9">
    <source>
        <dbReference type="ARBA" id="ARBA00023140"/>
    </source>
</evidence>
<comment type="similarity">
    <text evidence="3 10">Belongs to the acyl-CoA oxidase family.</text>
</comment>
<accession>A0AAD9IGD1</accession>
<dbReference type="InterPro" id="IPR036250">
    <property type="entry name" value="AcylCo_DH-like_C"/>
</dbReference>
<evidence type="ECO:0000256" key="1">
    <source>
        <dbReference type="ARBA" id="ARBA00001974"/>
    </source>
</evidence>
<evidence type="ECO:0000256" key="4">
    <source>
        <dbReference type="ARBA" id="ARBA00022630"/>
    </source>
</evidence>
<dbReference type="SUPFAM" id="SSF47203">
    <property type="entry name" value="Acyl-CoA dehydrogenase C-terminal domain-like"/>
    <property type="match status" value="2"/>
</dbReference>
<keyword evidence="8" id="KW-0443">Lipid metabolism</keyword>
<dbReference type="SUPFAM" id="SSF56645">
    <property type="entry name" value="Acyl-CoA dehydrogenase NM domain-like"/>
    <property type="match status" value="1"/>
</dbReference>
<dbReference type="InterPro" id="IPR006091">
    <property type="entry name" value="Acyl-CoA_Oxase/DH_mid-dom"/>
</dbReference>
<dbReference type="Proteomes" id="UP001255856">
    <property type="component" value="Unassembled WGS sequence"/>
</dbReference>
<evidence type="ECO:0000256" key="10">
    <source>
        <dbReference type="PIRNR" id="PIRNR000168"/>
    </source>
</evidence>
<dbReference type="InterPro" id="IPR002655">
    <property type="entry name" value="Acyl-CoA_oxidase_C"/>
</dbReference>
<keyword evidence="4 10" id="KW-0285">Flavoprotein</keyword>
<keyword evidence="6" id="KW-0276">Fatty acid metabolism</keyword>
<evidence type="ECO:0000256" key="3">
    <source>
        <dbReference type="ARBA" id="ARBA00006288"/>
    </source>
</evidence>
<proteinExistence type="inferred from homology"/>
<dbReference type="InterPro" id="IPR012258">
    <property type="entry name" value="Acyl-CoA_oxidase"/>
</dbReference>
<evidence type="ECO:0000256" key="8">
    <source>
        <dbReference type="ARBA" id="ARBA00023098"/>
    </source>
</evidence>
<dbReference type="GO" id="GO:0005777">
    <property type="term" value="C:peroxisome"/>
    <property type="evidence" value="ECO:0007669"/>
    <property type="project" value="UniProtKB-SubCell"/>
</dbReference>
<dbReference type="GO" id="GO:0055088">
    <property type="term" value="P:lipid homeostasis"/>
    <property type="evidence" value="ECO:0007669"/>
    <property type="project" value="TreeGrafter"/>
</dbReference>
<feature type="binding site" evidence="12">
    <location>
        <position position="164"/>
    </location>
    <ligand>
        <name>FAD</name>
        <dbReference type="ChEBI" id="CHEBI:57692"/>
    </ligand>
</feature>
<keyword evidence="18" id="KW-1185">Reference proteome</keyword>
<dbReference type="GO" id="GO:0071949">
    <property type="term" value="F:FAD binding"/>
    <property type="evidence" value="ECO:0007669"/>
    <property type="project" value="InterPro"/>
</dbReference>
<dbReference type="GO" id="GO:0003997">
    <property type="term" value="F:acyl-CoA oxidase activity"/>
    <property type="evidence" value="ECO:0007669"/>
    <property type="project" value="InterPro"/>
</dbReference>
<evidence type="ECO:0000313" key="17">
    <source>
        <dbReference type="EMBL" id="KAK2077143.1"/>
    </source>
</evidence>
<dbReference type="Pfam" id="PF14749">
    <property type="entry name" value="Acyl-CoA_ox_N"/>
    <property type="match status" value="1"/>
</dbReference>
<dbReference type="EMBL" id="JASFZW010000007">
    <property type="protein sequence ID" value="KAK2077143.1"/>
    <property type="molecule type" value="Genomic_DNA"/>
</dbReference>
<dbReference type="Gene3D" id="2.40.110.10">
    <property type="entry name" value="Butyryl-CoA Dehydrogenase, subunit A, domain 2"/>
    <property type="match status" value="1"/>
</dbReference>
<dbReference type="FunFam" id="2.40.110.10:FF:000003">
    <property type="entry name" value="Acyl-coenzyme A oxidase"/>
    <property type="match status" value="1"/>
</dbReference>
<dbReference type="InterPro" id="IPR055060">
    <property type="entry name" value="ACOX_C_alpha1"/>
</dbReference>
<comment type="cofactor">
    <cofactor evidence="1">
        <name>FAD</name>
        <dbReference type="ChEBI" id="CHEBI:57692"/>
    </cofactor>
</comment>
<dbReference type="AlphaFoldDB" id="A0AAD9IGD1"/>
<evidence type="ECO:0000256" key="12">
    <source>
        <dbReference type="PIRSR" id="PIRSR000168-2"/>
    </source>
</evidence>
<comment type="caution">
    <text evidence="17">The sequence shown here is derived from an EMBL/GenBank/DDBJ whole genome shotgun (WGS) entry which is preliminary data.</text>
</comment>
<dbReference type="PIRSF" id="PIRSF000168">
    <property type="entry name" value="Acyl-CoA_oxidase"/>
    <property type="match status" value="1"/>
</dbReference>
<evidence type="ECO:0000259" key="13">
    <source>
        <dbReference type="Pfam" id="PF01756"/>
    </source>
</evidence>
<dbReference type="Gene3D" id="1.10.540.10">
    <property type="entry name" value="Acyl-CoA dehydrogenase/oxidase, N-terminal domain"/>
    <property type="match status" value="1"/>
</dbReference>
<reference evidence="17" key="1">
    <citation type="submission" date="2021-01" db="EMBL/GenBank/DDBJ databases">
        <authorList>
            <person name="Eckstrom K.M.E."/>
        </authorList>
    </citation>
    <scope>NUCLEOTIDE SEQUENCE</scope>
    <source>
        <strain evidence="17">UVCC 0001</strain>
    </source>
</reference>
<sequence length="684" mass="74073">MAPSRTVDERTKALVAPVSAAVQSACADPKQDAANERSQASFNPEELAVLMQGGQSKADLNKRAVELLQELPFGDKTRRYMLTRPEEYVGGLEAGVAIWNMRNAGKISHGEAMAMRRQLNWPGGLELHLGMFIPSILAHGTDEQQAYWMPKCERLEVIGTYAQTELGHGTFLRGLETVAVFDPDTDEFVVHSPTLTATKWWPGGLGKTATHVILMARLVSRGRDYGVHSFVMQIRDLPTHRPLPGVTVGDIGPKLGYQGVDNGYLSFDHVRIPRSALLSRWSKLDAAGNYTPPPPANAKASYATMVFVRADIVKNAGDFLSRAVTIATRYAAVRRQTAPAAGARELQVLDYDNVSQTLLPLVARAYALSFMGRELFGMYSRYVRDRERGVFGDLPELHALSSGLKAACTEQTANGIETCRRTCGGHGYSQLSGLPNLFAYYVQNVTWEGENSVMYLQAARFLIKAALAVRGGKLPEELAPSARFLGARGDAVSGVRGARGWADPAAQVEGLAHVARHLTLQALRVLLAANGGQPAFEGAAWNGSSVDLIRAARAFCMLELHRTFVAAVEECAAQGLSAATADALRALEANGDLLESGFITQEQAAALRDAKRQLVREVRPDAVAYTDGFGYDDYLLNSALGRKDGDVYRALLDMAQASPLNDSEEGPAWDAVLKAQLGSTKAKL</sequence>
<keyword evidence="9" id="KW-0576">Peroxisome</keyword>
<dbReference type="Gene3D" id="1.20.140.10">
    <property type="entry name" value="Butyryl-CoA Dehydrogenase, subunit A, domain 3"/>
    <property type="match status" value="2"/>
</dbReference>
<dbReference type="PANTHER" id="PTHR10909">
    <property type="entry name" value="ELECTRON TRANSPORT OXIDOREDUCTASE"/>
    <property type="match status" value="1"/>
</dbReference>
<evidence type="ECO:0000259" key="16">
    <source>
        <dbReference type="Pfam" id="PF22924"/>
    </source>
</evidence>
<evidence type="ECO:0000259" key="15">
    <source>
        <dbReference type="Pfam" id="PF14749"/>
    </source>
</evidence>
<evidence type="ECO:0000256" key="2">
    <source>
        <dbReference type="ARBA" id="ARBA00004275"/>
    </source>
</evidence>
<evidence type="ECO:0000256" key="5">
    <source>
        <dbReference type="ARBA" id="ARBA00022827"/>
    </source>
</evidence>